<dbReference type="Pfam" id="PF02678">
    <property type="entry name" value="Pirin"/>
    <property type="match status" value="1"/>
</dbReference>
<dbReference type="EMBL" id="FPHT01000076">
    <property type="protein sequence ID" value="SFV80346.1"/>
    <property type="molecule type" value="Genomic_DNA"/>
</dbReference>
<dbReference type="PANTHER" id="PTHR13903:SF8">
    <property type="entry name" value="PIRIN"/>
    <property type="match status" value="1"/>
</dbReference>
<name>A0A1W1DPC9_9ZZZZ</name>
<protein>
    <submittedName>
        <fullName evidence="7">Pirin-like protein YhhW, possibly qercetin 2,3-dioxygenase activity</fullName>
    </submittedName>
</protein>
<evidence type="ECO:0000313" key="5">
    <source>
        <dbReference type="EMBL" id="SFV79872.1"/>
    </source>
</evidence>
<keyword evidence="7" id="KW-0560">Oxidoreductase</keyword>
<dbReference type="SUPFAM" id="SSF51182">
    <property type="entry name" value="RmlC-like cupins"/>
    <property type="match status" value="1"/>
</dbReference>
<dbReference type="Pfam" id="PF05726">
    <property type="entry name" value="Pirin_C"/>
    <property type="match status" value="1"/>
</dbReference>
<feature type="domain" description="Pirin C-terminal" evidence="3">
    <location>
        <begin position="160"/>
        <end position="242"/>
    </location>
</feature>
<organism evidence="7">
    <name type="scientific">hydrothermal vent metagenome</name>
    <dbReference type="NCBI Taxonomy" id="652676"/>
    <lineage>
        <taxon>unclassified sequences</taxon>
        <taxon>metagenomes</taxon>
        <taxon>ecological metagenomes</taxon>
    </lineage>
</organism>
<comment type="similarity">
    <text evidence="1">Belongs to the pirin family.</text>
</comment>
<dbReference type="CDD" id="cd02909">
    <property type="entry name" value="cupin_pirin_N"/>
    <property type="match status" value="1"/>
</dbReference>
<dbReference type="InterPro" id="IPR011051">
    <property type="entry name" value="RmlC_Cupin_sf"/>
</dbReference>
<dbReference type="PANTHER" id="PTHR13903">
    <property type="entry name" value="PIRIN-RELATED"/>
    <property type="match status" value="1"/>
</dbReference>
<evidence type="ECO:0000313" key="4">
    <source>
        <dbReference type="EMBL" id="SFV78123.1"/>
    </source>
</evidence>
<sequence length="243" mass="27001">MITKISAKETVEGDGVIVNRLFPIPNRMNFDPFVLWDHFDIGAGHGFPDHPHRGFEAITYMLGGGMNHKDNLGNDAFVAECGAQVFCAGSGIVHSEMPAESGNSTGIQLWINLPKRLKKIDASYQQILSNQLPLIEFEGGNCRTIVGEGSPITLHTEITYQHVRLDKSQRFQIYMDTGLSAIIYVLKGSIQLCDEIIDCAQAVLITTDNEENLSINAFEDSEFMFCSGYPHNEPIYQHGTYVD</sequence>
<evidence type="ECO:0000256" key="1">
    <source>
        <dbReference type="ARBA" id="ARBA00008416"/>
    </source>
</evidence>
<dbReference type="CDD" id="cd02247">
    <property type="entry name" value="cupin_pirin_C"/>
    <property type="match status" value="1"/>
</dbReference>
<dbReference type="GO" id="GO:0051213">
    <property type="term" value="F:dioxygenase activity"/>
    <property type="evidence" value="ECO:0007669"/>
    <property type="project" value="UniProtKB-KW"/>
</dbReference>
<dbReference type="InterPro" id="IPR008778">
    <property type="entry name" value="Pirin_C_dom"/>
</dbReference>
<reference evidence="7" key="1">
    <citation type="submission" date="2016-10" db="EMBL/GenBank/DDBJ databases">
        <authorList>
            <person name="de Groot N.N."/>
        </authorList>
    </citation>
    <scope>NUCLEOTIDE SEQUENCE</scope>
</reference>
<evidence type="ECO:0000259" key="2">
    <source>
        <dbReference type="Pfam" id="PF02678"/>
    </source>
</evidence>
<evidence type="ECO:0000313" key="7">
    <source>
        <dbReference type="EMBL" id="SFV83387.1"/>
    </source>
</evidence>
<gene>
    <name evidence="4" type="ORF">MNB_SUP05-10-1120</name>
    <name evidence="6" type="ORF">MNB_SUP05-12-1268</name>
    <name evidence="5" type="ORF">MNB_SUP05-13-728</name>
    <name evidence="7" type="ORF">MNB_SUP05-7-293</name>
</gene>
<dbReference type="InterPro" id="IPR014710">
    <property type="entry name" value="RmlC-like_jellyroll"/>
</dbReference>
<dbReference type="EMBL" id="FPHU01000013">
    <property type="protein sequence ID" value="SFV79872.1"/>
    <property type="molecule type" value="Genomic_DNA"/>
</dbReference>
<evidence type="ECO:0000313" key="6">
    <source>
        <dbReference type="EMBL" id="SFV80346.1"/>
    </source>
</evidence>
<feature type="domain" description="Pirin N-terminal" evidence="2">
    <location>
        <begin position="24"/>
        <end position="111"/>
    </location>
</feature>
<dbReference type="EMBL" id="FPHW01000005">
    <property type="protein sequence ID" value="SFV83387.1"/>
    <property type="molecule type" value="Genomic_DNA"/>
</dbReference>
<keyword evidence="7" id="KW-0223">Dioxygenase</keyword>
<dbReference type="AlphaFoldDB" id="A0A1W1DPC9"/>
<dbReference type="Gene3D" id="2.60.120.10">
    <property type="entry name" value="Jelly Rolls"/>
    <property type="match status" value="2"/>
</dbReference>
<evidence type="ECO:0000259" key="3">
    <source>
        <dbReference type="Pfam" id="PF05726"/>
    </source>
</evidence>
<dbReference type="InterPro" id="IPR003829">
    <property type="entry name" value="Pirin_N_dom"/>
</dbReference>
<proteinExistence type="inferred from homology"/>
<dbReference type="EMBL" id="FPHQ01000300">
    <property type="protein sequence ID" value="SFV78123.1"/>
    <property type="molecule type" value="Genomic_DNA"/>
</dbReference>
<dbReference type="PIRSF" id="PIRSF006232">
    <property type="entry name" value="Pirin"/>
    <property type="match status" value="1"/>
</dbReference>
<accession>A0A1W1DPC9</accession>
<dbReference type="InterPro" id="IPR012093">
    <property type="entry name" value="Pirin"/>
</dbReference>